<reference evidence="4" key="1">
    <citation type="journal article" date="2019" name="Int. J. Syst. Evol. Microbiol.">
        <title>The Global Catalogue of Microorganisms (GCM) 10K type strain sequencing project: providing services to taxonomists for standard genome sequencing and annotation.</title>
        <authorList>
            <consortium name="The Broad Institute Genomics Platform"/>
            <consortium name="The Broad Institute Genome Sequencing Center for Infectious Disease"/>
            <person name="Wu L."/>
            <person name="Ma J."/>
        </authorList>
    </citation>
    <scope>NUCLEOTIDE SEQUENCE [LARGE SCALE GENOMIC DNA]</scope>
    <source>
        <strain evidence="4">JCM 17316</strain>
    </source>
</reference>
<dbReference type="PANTHER" id="PTHR10098:SF108">
    <property type="entry name" value="TETRATRICOPEPTIDE REPEAT PROTEIN 28"/>
    <property type="match status" value="1"/>
</dbReference>
<feature type="compositionally biased region" description="Low complexity" evidence="1">
    <location>
        <begin position="1"/>
        <end position="17"/>
    </location>
</feature>
<feature type="domain" description="CHAT" evidence="2">
    <location>
        <begin position="177"/>
        <end position="491"/>
    </location>
</feature>
<name>A0ABP7ZFT5_9ACTN</name>
<dbReference type="PANTHER" id="PTHR10098">
    <property type="entry name" value="RAPSYN-RELATED"/>
    <property type="match status" value="1"/>
</dbReference>
<dbReference type="Pfam" id="PF12770">
    <property type="entry name" value="CHAT"/>
    <property type="match status" value="1"/>
</dbReference>
<feature type="compositionally biased region" description="Low complexity" evidence="1">
    <location>
        <begin position="37"/>
        <end position="55"/>
    </location>
</feature>
<comment type="caution">
    <text evidence="3">The sequence shown here is derived from an EMBL/GenBank/DDBJ whole genome shotgun (WGS) entry which is preliminary data.</text>
</comment>
<organism evidence="3 4">
    <name type="scientific">Actinomadura keratinilytica</name>
    <dbReference type="NCBI Taxonomy" id="547461"/>
    <lineage>
        <taxon>Bacteria</taxon>
        <taxon>Bacillati</taxon>
        <taxon>Actinomycetota</taxon>
        <taxon>Actinomycetes</taxon>
        <taxon>Streptosporangiales</taxon>
        <taxon>Thermomonosporaceae</taxon>
        <taxon>Actinomadura</taxon>
    </lineage>
</organism>
<evidence type="ECO:0000256" key="1">
    <source>
        <dbReference type="SAM" id="MobiDB-lite"/>
    </source>
</evidence>
<sequence length="504" mass="52031">MAAPAPRPGVAAVAAVTGPPPRTNATWAPCCRRSPHGTRSGTRRPAPTAAPTRPADASSGTLRLRQLRARRAELEARLRREAAVGRAARPLASGTLDAVRGTLTDDERFVDILRAGAVYVATVVAPGAKPPAVVGLGDAALIDQAALLARAAMEGPGRAAAFRDITPPTRVQAGADAADTLARLVVEPLLPHLDGCRRLRIAVDGALLHVPLGVLPAGSAPLLASCAVDYVTGADALADTDRTDAAGPGPDVVLAAPDYDLGRTGPAGPDALSPPLDGTAGEAVGTAGLRPDAIVLTGADALKARLRGVRSPRVLHLATHGYTLADADPRELHRTDQRLRGTESELAGRYGNIAREPDLRSGLALAGANTWLEHGDPGPEAETGLLTVADVVGLDLATTELVVLSACDTGIGEVIAPDGHMSLRAAFLRAGARAVVASLWKVPDEPTRDLMVRFYELLGQGHGPSDALRTVQLERHAAGDPVLDWGAFVCYARSSAVLRPSDPG</sequence>
<feature type="region of interest" description="Disordered" evidence="1">
    <location>
        <begin position="1"/>
        <end position="60"/>
    </location>
</feature>
<dbReference type="InterPro" id="IPR024983">
    <property type="entry name" value="CHAT_dom"/>
</dbReference>
<keyword evidence="4" id="KW-1185">Reference proteome</keyword>
<proteinExistence type="predicted"/>
<dbReference type="Proteomes" id="UP001500266">
    <property type="component" value="Unassembled WGS sequence"/>
</dbReference>
<protein>
    <recommendedName>
        <fullName evidence="2">CHAT domain-containing protein</fullName>
    </recommendedName>
</protein>
<evidence type="ECO:0000259" key="2">
    <source>
        <dbReference type="Pfam" id="PF12770"/>
    </source>
</evidence>
<evidence type="ECO:0000313" key="4">
    <source>
        <dbReference type="Proteomes" id="UP001500266"/>
    </source>
</evidence>
<evidence type="ECO:0000313" key="3">
    <source>
        <dbReference type="EMBL" id="GAA4156442.1"/>
    </source>
</evidence>
<dbReference type="EMBL" id="BAABDO010000143">
    <property type="protein sequence ID" value="GAA4156442.1"/>
    <property type="molecule type" value="Genomic_DNA"/>
</dbReference>
<accession>A0ABP7ZFT5</accession>
<gene>
    <name evidence="3" type="ORF">GCM10022416_57600</name>
</gene>